<reference evidence="2" key="1">
    <citation type="submission" date="2012-04" db="EMBL/GenBank/DDBJ databases">
        <title>The Genome Sequence of Loa loa.</title>
        <authorList>
            <consortium name="The Broad Institute Genome Sequencing Platform"/>
            <consortium name="Broad Institute Genome Sequencing Center for Infectious Disease"/>
            <person name="Nutman T.B."/>
            <person name="Fink D.L."/>
            <person name="Russ C."/>
            <person name="Young S."/>
            <person name="Zeng Q."/>
            <person name="Gargeya S."/>
            <person name="Alvarado L."/>
            <person name="Berlin A."/>
            <person name="Chapman S.B."/>
            <person name="Chen Z."/>
            <person name="Freedman E."/>
            <person name="Gellesch M."/>
            <person name="Goldberg J."/>
            <person name="Griggs A."/>
            <person name="Gujja S."/>
            <person name="Heilman E.R."/>
            <person name="Heiman D."/>
            <person name="Howarth C."/>
            <person name="Mehta T."/>
            <person name="Neiman D."/>
            <person name="Pearson M."/>
            <person name="Roberts A."/>
            <person name="Saif S."/>
            <person name="Shea T."/>
            <person name="Shenoy N."/>
            <person name="Sisk P."/>
            <person name="Stolte C."/>
            <person name="Sykes S."/>
            <person name="White J."/>
            <person name="Yandava C."/>
            <person name="Haas B."/>
            <person name="Henn M.R."/>
            <person name="Nusbaum C."/>
            <person name="Birren B."/>
        </authorList>
    </citation>
    <scope>NUCLEOTIDE SEQUENCE [LARGE SCALE GENOMIC DNA]</scope>
</reference>
<organism evidence="2 3">
    <name type="scientific">Loa loa</name>
    <name type="common">Eye worm</name>
    <name type="synonym">Filaria loa</name>
    <dbReference type="NCBI Taxonomy" id="7209"/>
    <lineage>
        <taxon>Eukaryota</taxon>
        <taxon>Metazoa</taxon>
        <taxon>Ecdysozoa</taxon>
        <taxon>Nematoda</taxon>
        <taxon>Chromadorea</taxon>
        <taxon>Rhabditida</taxon>
        <taxon>Spirurina</taxon>
        <taxon>Spiruromorpha</taxon>
        <taxon>Filarioidea</taxon>
        <taxon>Onchocercidae</taxon>
        <taxon>Loa</taxon>
    </lineage>
</organism>
<protein>
    <submittedName>
        <fullName evidence="3">Uncharacterized protein</fullName>
    </submittedName>
</protein>
<name>A0A1I7V568_LOALO</name>
<sequence length="79" mass="9173">MEREVGLVEGGKRKVAKDSDTEKKNRNDEFCKFQTIANITKKESQIYMDQIEQTWKLEAIGIRDLMTDYQNEKASEGDV</sequence>
<feature type="region of interest" description="Disordered" evidence="1">
    <location>
        <begin position="1"/>
        <end position="24"/>
    </location>
</feature>
<dbReference type="Proteomes" id="UP000095285">
    <property type="component" value="Unassembled WGS sequence"/>
</dbReference>
<dbReference type="WBParaSite" id="EN70_10">
    <property type="protein sequence ID" value="EN70_10"/>
    <property type="gene ID" value="EN70_10"/>
</dbReference>
<reference evidence="3" key="2">
    <citation type="submission" date="2016-11" db="UniProtKB">
        <authorList>
            <consortium name="WormBaseParasite"/>
        </authorList>
    </citation>
    <scope>IDENTIFICATION</scope>
</reference>
<evidence type="ECO:0000313" key="3">
    <source>
        <dbReference type="WBParaSite" id="EN70_10"/>
    </source>
</evidence>
<accession>A0A1I7V568</accession>
<evidence type="ECO:0000313" key="2">
    <source>
        <dbReference type="Proteomes" id="UP000095285"/>
    </source>
</evidence>
<proteinExistence type="predicted"/>
<dbReference type="AlphaFoldDB" id="A0A1I7V568"/>
<evidence type="ECO:0000256" key="1">
    <source>
        <dbReference type="SAM" id="MobiDB-lite"/>
    </source>
</evidence>
<keyword evidence="2" id="KW-1185">Reference proteome</keyword>